<evidence type="ECO:0000313" key="3">
    <source>
        <dbReference type="Proteomes" id="UP001165378"/>
    </source>
</evidence>
<dbReference type="RefSeq" id="WP_235055823.1">
    <property type="nucleotide sequence ID" value="NZ_JAKFHA010000021.1"/>
</dbReference>
<comment type="caution">
    <text evidence="2">The sequence shown here is derived from an EMBL/GenBank/DDBJ whole genome shotgun (WGS) entry which is preliminary data.</text>
</comment>
<dbReference type="EMBL" id="JAKFHA010000021">
    <property type="protein sequence ID" value="MCF2531155.1"/>
    <property type="molecule type" value="Genomic_DNA"/>
</dbReference>
<feature type="compositionally biased region" description="Polar residues" evidence="1">
    <location>
        <begin position="376"/>
        <end position="396"/>
    </location>
</feature>
<feature type="compositionally biased region" description="Polar residues" evidence="1">
    <location>
        <begin position="425"/>
        <end position="436"/>
    </location>
</feature>
<sequence>MDAGQVARWFPLVARPRPTCPPLTTRIDEVCELARSAATAGGDALARAAATHNKAALIASDCGMPELARSLCWRQAEIFLRAQPLGAQQARCALEPLVNLARLRIRNGDGDDAYQLLDALARAVRARTAATIDSRRLSFHDLTATDQDHQTLCRWLWTVLLADGTRALAAAGRWHDAATHAAIFKGVGARLLDGRQVTILALAYDKQLDLAAALLEQSAITEPWEHAVQGLLHIFCQRMAGGTTQPNAQRMLYAAHTLLQEHAPATAVFRTRVALTALALSDAIDGPLTNQVRDALITAASNDAYTARDVLGHPHLHTALTADQRLNLATVCQAAGFDTRAIAVPFHNRLIAAVELAECHLRGLLGRGVEEDRQPNVATNSDTLAGNSTAGRRSTQPQSCELRLLCGRNQHHRCQRACEQERPQSDGSRPGPSSQEGADGQQCYPGSGKYEAEQQSPQS</sequence>
<gene>
    <name evidence="2" type="ORF">LZ495_28605</name>
</gene>
<dbReference type="Proteomes" id="UP001165378">
    <property type="component" value="Unassembled WGS sequence"/>
</dbReference>
<feature type="region of interest" description="Disordered" evidence="1">
    <location>
        <begin position="373"/>
        <end position="396"/>
    </location>
</feature>
<evidence type="ECO:0000256" key="1">
    <source>
        <dbReference type="SAM" id="MobiDB-lite"/>
    </source>
</evidence>
<accession>A0AA41Q560</accession>
<reference evidence="2" key="1">
    <citation type="submission" date="2022-01" db="EMBL/GenBank/DDBJ databases">
        <title>Genome-Based Taxonomic Classification of the Phylum Actinobacteria.</title>
        <authorList>
            <person name="Gao Y."/>
        </authorList>
    </citation>
    <scope>NUCLEOTIDE SEQUENCE</scope>
    <source>
        <strain evidence="2">KLBMP 8922</strain>
    </source>
</reference>
<name>A0AA41Q560_9ACTN</name>
<keyword evidence="3" id="KW-1185">Reference proteome</keyword>
<dbReference type="AlphaFoldDB" id="A0AA41Q560"/>
<evidence type="ECO:0000313" key="2">
    <source>
        <dbReference type="EMBL" id="MCF2531155.1"/>
    </source>
</evidence>
<proteinExistence type="predicted"/>
<feature type="region of interest" description="Disordered" evidence="1">
    <location>
        <begin position="416"/>
        <end position="459"/>
    </location>
</feature>
<organism evidence="2 3">
    <name type="scientific">Yinghuangia soli</name>
    <dbReference type="NCBI Taxonomy" id="2908204"/>
    <lineage>
        <taxon>Bacteria</taxon>
        <taxon>Bacillati</taxon>
        <taxon>Actinomycetota</taxon>
        <taxon>Actinomycetes</taxon>
        <taxon>Kitasatosporales</taxon>
        <taxon>Streptomycetaceae</taxon>
        <taxon>Yinghuangia</taxon>
    </lineage>
</organism>
<protein>
    <submittedName>
        <fullName evidence="2">Uncharacterized protein</fullName>
    </submittedName>
</protein>